<evidence type="ECO:0000256" key="6">
    <source>
        <dbReference type="SAM" id="Phobius"/>
    </source>
</evidence>
<evidence type="ECO:0000256" key="4">
    <source>
        <dbReference type="ARBA" id="ARBA00022989"/>
    </source>
</evidence>
<dbReference type="GO" id="GO:0044341">
    <property type="term" value="P:sodium-dependent phosphate transport"/>
    <property type="evidence" value="ECO:0007669"/>
    <property type="project" value="InterPro"/>
</dbReference>
<feature type="transmembrane region" description="Helical" evidence="6">
    <location>
        <begin position="317"/>
        <end position="339"/>
    </location>
</feature>
<evidence type="ECO:0000256" key="3">
    <source>
        <dbReference type="ARBA" id="ARBA00022692"/>
    </source>
</evidence>
<dbReference type="AlphaFoldDB" id="H5TKR2"/>
<gene>
    <name evidence="7" type="ORF">GOOTI_091_00660</name>
</gene>
<feature type="transmembrane region" description="Helical" evidence="6">
    <location>
        <begin position="130"/>
        <end position="152"/>
    </location>
</feature>
<dbReference type="Pfam" id="PF02690">
    <property type="entry name" value="Na_Pi_cotrans"/>
    <property type="match status" value="2"/>
</dbReference>
<keyword evidence="8" id="KW-1185">Reference proteome</keyword>
<accession>H5TKR2</accession>
<dbReference type="InterPro" id="IPR003841">
    <property type="entry name" value="Na/Pi_transpt"/>
</dbReference>
<comment type="subcellular location">
    <subcellularLocation>
        <location evidence="1">Cell membrane</location>
        <topology evidence="1">Multi-pass membrane protein</topology>
    </subcellularLocation>
</comment>
<evidence type="ECO:0000256" key="5">
    <source>
        <dbReference type="ARBA" id="ARBA00023136"/>
    </source>
</evidence>
<dbReference type="EMBL" id="BAFB01000091">
    <property type="protein sequence ID" value="GAB34070.1"/>
    <property type="molecule type" value="Genomic_DNA"/>
</dbReference>
<name>H5TKR2_GORO1</name>
<reference evidence="7" key="1">
    <citation type="submission" date="2012-02" db="EMBL/GenBank/DDBJ databases">
        <title>Whole genome shotgun sequence of Gordonia otitidis NBRC 100426.</title>
        <authorList>
            <person name="Yoshida I."/>
            <person name="Hosoyama A."/>
            <person name="Tsuchikane K."/>
            <person name="Katsumata H."/>
            <person name="Yamazaki S."/>
            <person name="Fujita N."/>
        </authorList>
    </citation>
    <scope>NUCLEOTIDE SEQUENCE [LARGE SCALE GENOMIC DNA]</scope>
    <source>
        <strain evidence="7">NBRC 100426</strain>
    </source>
</reference>
<evidence type="ECO:0000313" key="7">
    <source>
        <dbReference type="EMBL" id="GAB34070.1"/>
    </source>
</evidence>
<keyword evidence="5 6" id="KW-0472">Membrane</keyword>
<dbReference type="NCBIfam" id="NF037997">
    <property type="entry name" value="Na_Pi_symport"/>
    <property type="match status" value="2"/>
</dbReference>
<proteinExistence type="predicted"/>
<feature type="transmembrane region" description="Helical" evidence="6">
    <location>
        <begin position="351"/>
        <end position="371"/>
    </location>
</feature>
<comment type="caution">
    <text evidence="7">The sequence shown here is derived from an EMBL/GenBank/DDBJ whole genome shotgun (WGS) entry which is preliminary data.</text>
</comment>
<keyword evidence="3 6" id="KW-0812">Transmembrane</keyword>
<sequence>MVAVLSSRAVHRMFTTRVEVHFYRCPMAVTPNHRTEPTARRSVLRVTVLWLAVVLALLLLISAVSVIGRGFRLLGDDRAHQLFAFAGNPFVGLAVGVLATVIVQSSTTVTAIVVTAVGTGALTVNESVPIIMGSNVGTTVTCTFVALGFVGAREEFRRALMASTIHDFFNVLALVIFFPLELIFHPLARISGWLTDLLYGSSLPDPSNMNVIRWLTRPVVTLVVDVVGRIGTVYVGALLVVVVGIAMIFVAIRFLSRLLKVLMVGRARDALMVAVDRGPLRAMLTGFGVTVMTQSSTVTNTILVPFVGTGAITPKQVYPVTLGANLGTTLTALLAAFAVTGSNAKTGLQTALVHVVYNVAAVAVIFGIPFLRRIPLRCAAWLADRSVDSKRFLATYLVVVFIVLPMSVILLSLVF</sequence>
<evidence type="ECO:0000313" key="8">
    <source>
        <dbReference type="Proteomes" id="UP000005038"/>
    </source>
</evidence>
<dbReference type="GO" id="GO:0005886">
    <property type="term" value="C:plasma membrane"/>
    <property type="evidence" value="ECO:0007669"/>
    <property type="project" value="UniProtKB-SubCell"/>
</dbReference>
<dbReference type="Proteomes" id="UP000005038">
    <property type="component" value="Unassembled WGS sequence"/>
</dbReference>
<keyword evidence="2" id="KW-1003">Cell membrane</keyword>
<protein>
    <recommendedName>
        <fullName evidence="9">Sodium dependent phosphate transporter</fullName>
    </recommendedName>
</protein>
<feature type="transmembrane region" description="Helical" evidence="6">
    <location>
        <begin position="392"/>
        <end position="414"/>
    </location>
</feature>
<feature type="transmembrane region" description="Helical" evidence="6">
    <location>
        <begin position="233"/>
        <end position="256"/>
    </location>
</feature>
<dbReference type="PANTHER" id="PTHR10010">
    <property type="entry name" value="SOLUTE CARRIER FAMILY 34 SODIUM PHOSPHATE , MEMBER 2-RELATED"/>
    <property type="match status" value="1"/>
</dbReference>
<dbReference type="GO" id="GO:0005436">
    <property type="term" value="F:sodium:phosphate symporter activity"/>
    <property type="evidence" value="ECO:0007669"/>
    <property type="project" value="InterPro"/>
</dbReference>
<feature type="transmembrane region" description="Helical" evidence="6">
    <location>
        <begin position="164"/>
        <end position="184"/>
    </location>
</feature>
<dbReference type="STRING" id="1108044.GOOTI_091_00660"/>
<evidence type="ECO:0000256" key="2">
    <source>
        <dbReference type="ARBA" id="ARBA00022475"/>
    </source>
</evidence>
<organism evidence="7 8">
    <name type="scientific">Gordonia otitidis (strain DSM 44809 / CCUG 52243 / JCM 12355 / NBRC 100426 / IFM 10032)</name>
    <dbReference type="NCBI Taxonomy" id="1108044"/>
    <lineage>
        <taxon>Bacteria</taxon>
        <taxon>Bacillati</taxon>
        <taxon>Actinomycetota</taxon>
        <taxon>Actinomycetes</taxon>
        <taxon>Mycobacteriales</taxon>
        <taxon>Gordoniaceae</taxon>
        <taxon>Gordonia</taxon>
    </lineage>
</organism>
<feature type="transmembrane region" description="Helical" evidence="6">
    <location>
        <begin position="89"/>
        <end position="118"/>
    </location>
</feature>
<evidence type="ECO:0008006" key="9">
    <source>
        <dbReference type="Google" id="ProtNLM"/>
    </source>
</evidence>
<evidence type="ECO:0000256" key="1">
    <source>
        <dbReference type="ARBA" id="ARBA00004651"/>
    </source>
</evidence>
<feature type="transmembrane region" description="Helical" evidence="6">
    <location>
        <begin position="48"/>
        <end position="68"/>
    </location>
</feature>
<dbReference type="PANTHER" id="PTHR10010:SF46">
    <property type="entry name" value="SODIUM-DEPENDENT PHOSPHATE TRANSPORT PROTEIN 2B"/>
    <property type="match status" value="1"/>
</dbReference>
<keyword evidence="4 6" id="KW-1133">Transmembrane helix</keyword>